<proteinExistence type="predicted"/>
<keyword evidence="2" id="KW-1185">Reference proteome</keyword>
<dbReference type="EMBL" id="BMUW01000041">
    <property type="protein sequence ID" value="GGZ84056.1"/>
    <property type="molecule type" value="Genomic_DNA"/>
</dbReference>
<gene>
    <name evidence="1" type="ORF">GCM10010328_67670</name>
</gene>
<organism evidence="1 2">
    <name type="scientific">Streptomyces rubiginosohelvolus</name>
    <dbReference type="NCBI Taxonomy" id="67362"/>
    <lineage>
        <taxon>Bacteria</taxon>
        <taxon>Bacillati</taxon>
        <taxon>Actinomycetota</taxon>
        <taxon>Actinomycetes</taxon>
        <taxon>Kitasatosporales</taxon>
        <taxon>Streptomycetaceae</taxon>
        <taxon>Streptomyces</taxon>
    </lineage>
</organism>
<reference evidence="2" key="1">
    <citation type="journal article" date="2019" name="Int. J. Syst. Evol. Microbiol.">
        <title>The Global Catalogue of Microorganisms (GCM) 10K type strain sequencing project: providing services to taxonomists for standard genome sequencing and annotation.</title>
        <authorList>
            <consortium name="The Broad Institute Genomics Platform"/>
            <consortium name="The Broad Institute Genome Sequencing Center for Infectious Disease"/>
            <person name="Wu L."/>
            <person name="Ma J."/>
        </authorList>
    </citation>
    <scope>NUCLEOTIDE SEQUENCE [LARGE SCALE GENOMIC DNA]</scope>
    <source>
        <strain evidence="2">JCM 4602</strain>
    </source>
</reference>
<evidence type="ECO:0000313" key="1">
    <source>
        <dbReference type="EMBL" id="GGZ84056.1"/>
    </source>
</evidence>
<comment type="caution">
    <text evidence="1">The sequence shown here is derived from an EMBL/GenBank/DDBJ whole genome shotgun (WGS) entry which is preliminary data.</text>
</comment>
<sequence length="75" mass="8415">MSAALIIRRGVGRDWTAADFDSFTVLAELGTPRPAAQVSRARRGRPLRRAFRAALRTTAHIHLHRTPIRKEAVSR</sequence>
<name>A0ABQ3CCM4_9ACTN</name>
<dbReference type="Proteomes" id="UP000624183">
    <property type="component" value="Unassembled WGS sequence"/>
</dbReference>
<evidence type="ECO:0000313" key="2">
    <source>
        <dbReference type="Proteomes" id="UP000624183"/>
    </source>
</evidence>
<protein>
    <submittedName>
        <fullName evidence="1">Uncharacterized protein</fullName>
    </submittedName>
</protein>
<accession>A0ABQ3CCM4</accession>